<feature type="transmembrane region" description="Helical" evidence="6">
    <location>
        <begin position="620"/>
        <end position="638"/>
    </location>
</feature>
<proteinExistence type="predicted"/>
<dbReference type="Pfam" id="PF00122">
    <property type="entry name" value="E1-E2_ATPase"/>
    <property type="match status" value="1"/>
</dbReference>
<dbReference type="Gene3D" id="2.70.150.10">
    <property type="entry name" value="Calcium-transporting ATPase, cytoplasmic transduction domain A"/>
    <property type="match status" value="1"/>
</dbReference>
<dbReference type="SUPFAM" id="SSF81665">
    <property type="entry name" value="Calcium ATPase, transmembrane domain M"/>
    <property type="match status" value="1"/>
</dbReference>
<dbReference type="InterPro" id="IPR023214">
    <property type="entry name" value="HAD_sf"/>
</dbReference>
<feature type="domain" description="P-type ATPase A" evidence="7">
    <location>
        <begin position="101"/>
        <end position="197"/>
    </location>
</feature>
<dbReference type="InterPro" id="IPR001757">
    <property type="entry name" value="P_typ_ATPase"/>
</dbReference>
<evidence type="ECO:0000256" key="4">
    <source>
        <dbReference type="ARBA" id="ARBA00022989"/>
    </source>
</evidence>
<dbReference type="GO" id="GO:0016020">
    <property type="term" value="C:membrane"/>
    <property type="evidence" value="ECO:0007669"/>
    <property type="project" value="UniProtKB-SubCell"/>
</dbReference>
<feature type="transmembrane region" description="Helical" evidence="6">
    <location>
        <begin position="215"/>
        <end position="236"/>
    </location>
</feature>
<evidence type="ECO:0000259" key="7">
    <source>
        <dbReference type="Pfam" id="PF00122"/>
    </source>
</evidence>
<sequence length="787" mass="87985">MRIIENNQTIGLTSGEVKARVQRGQVNKTKKDTTNTYPKILFTNIFTFFNLINCVLFFLVCLTGSYQNGLFVFVVFSNVIINLFQEVRSKRTLDKLALLKVAKADVYRDGKLENLPIHKLVMDDVLRLKSGDQVPTDAKVIQGSLEVNESLLTGEMDTIYKQPADELFSGSFITAGEALCQVIHVGADNYIAKINKEAKTIKRQKYLIQGSLNKIIRWISLILVPLCTLLFVKQFYFSHATFNTAILRTVAAAVGMFPEGLFLLTSVTLTISAVYLARKKVMVQELNCIDALARVDVLCLDKTGTITEGKMTVEKTISFQSETPLAEITGNLMAQLPDQNPTAMALRTFFPEKTTYPMQQVVPFSSDRKFSCVTFEGQGTYFIGAASILLGTNHEAVLKQERQLAEEGYRVIVLAHSTQGYEEAGLPTDIEPLGFYLLSDTIREDAKETLEYFRSQAIQCKIISGDDPVTVSQIAKKVNLPGAADFIDVSKLTATELKEAVSNYQIFGRVTPQQKKEMVLYLKEQGHTVAMTGDGVNDVLALKEADCSIAMASGVDAARQVSNLVLLENQFDALPSVMDEGRRVINNITRSGSLVLVQVLFSIMITMGTLLSGTTYPFEPIQLTIINACFVGIPTFFLNFEPDFNRIKGDFMTTIFKNAFPTALTITVGTLLIINFGYWFNSSSKALSIMSIIFTAWNYRLIQKKVYPAINSYRTMIFFSTQILYFAALIVGRDLFNLGNTSYLNLILLIALLNFSAYMQRFADKGIELLMRRYTKKRKSLSKEMIQ</sequence>
<dbReference type="Gene3D" id="1.20.1110.10">
    <property type="entry name" value="Calcium-transporting ATPase, transmembrane domain"/>
    <property type="match status" value="1"/>
</dbReference>
<keyword evidence="5 6" id="KW-0472">Membrane</keyword>
<dbReference type="PRINTS" id="PR00120">
    <property type="entry name" value="HATPASE"/>
</dbReference>
<dbReference type="InterPro" id="IPR023298">
    <property type="entry name" value="ATPase_P-typ_TM_dom_sf"/>
</dbReference>
<reference evidence="8" key="1">
    <citation type="submission" date="2019-11" db="EMBL/GenBank/DDBJ databases">
        <authorList>
            <person name="Feng L."/>
        </authorList>
    </citation>
    <scope>NUCLEOTIDE SEQUENCE</scope>
    <source>
        <strain evidence="8">ECasseliflavusLFYP2</strain>
    </source>
</reference>
<dbReference type="SFLD" id="SFLDS00003">
    <property type="entry name" value="Haloacid_Dehalogenase"/>
    <property type="match status" value="1"/>
</dbReference>
<feature type="transmembrane region" description="Helical" evidence="6">
    <location>
        <begin position="659"/>
        <end position="680"/>
    </location>
</feature>
<accession>A0A6N3CIF2</accession>
<dbReference type="EC" id="3.6.3.-" evidence="8"/>
<dbReference type="NCBIfam" id="TIGR01494">
    <property type="entry name" value="ATPase_P-type"/>
    <property type="match status" value="2"/>
</dbReference>
<evidence type="ECO:0000256" key="5">
    <source>
        <dbReference type="ARBA" id="ARBA00023136"/>
    </source>
</evidence>
<dbReference type="PRINTS" id="PR00119">
    <property type="entry name" value="CATATPASE"/>
</dbReference>
<dbReference type="InterPro" id="IPR044492">
    <property type="entry name" value="P_typ_ATPase_HD_dom"/>
</dbReference>
<keyword evidence="8" id="KW-0378">Hydrolase</keyword>
<evidence type="ECO:0000256" key="1">
    <source>
        <dbReference type="ARBA" id="ARBA00004141"/>
    </source>
</evidence>
<gene>
    <name evidence="8" type="primary">ctpF_2</name>
    <name evidence="8" type="ORF">ECLFYP2_02530</name>
</gene>
<protein>
    <submittedName>
        <fullName evidence="8">Putative cation-transporting ATPase F</fullName>
        <ecNumber evidence="8">3.6.3.-</ecNumber>
    </submittedName>
</protein>
<evidence type="ECO:0000256" key="2">
    <source>
        <dbReference type="ARBA" id="ARBA00022692"/>
    </source>
</evidence>
<dbReference type="InterPro" id="IPR036412">
    <property type="entry name" value="HAD-like_sf"/>
</dbReference>
<dbReference type="InterPro" id="IPR018303">
    <property type="entry name" value="ATPase_P-typ_P_site"/>
</dbReference>
<organism evidence="8">
    <name type="scientific">Enterococcus casseliflavus</name>
    <name type="common">Enterococcus flavescens</name>
    <dbReference type="NCBI Taxonomy" id="37734"/>
    <lineage>
        <taxon>Bacteria</taxon>
        <taxon>Bacillati</taxon>
        <taxon>Bacillota</taxon>
        <taxon>Bacilli</taxon>
        <taxon>Lactobacillales</taxon>
        <taxon>Enterococcaceae</taxon>
        <taxon>Enterococcus</taxon>
    </lineage>
</organism>
<dbReference type="SFLD" id="SFLDG00002">
    <property type="entry name" value="C1.7:_P-type_atpase_like"/>
    <property type="match status" value="1"/>
</dbReference>
<keyword evidence="4 6" id="KW-1133">Transmembrane helix</keyword>
<keyword evidence="2 6" id="KW-0812">Transmembrane</keyword>
<dbReference type="Pfam" id="PF00702">
    <property type="entry name" value="Hydrolase"/>
    <property type="match status" value="1"/>
</dbReference>
<dbReference type="GO" id="GO:0005524">
    <property type="term" value="F:ATP binding"/>
    <property type="evidence" value="ECO:0007669"/>
    <property type="project" value="InterPro"/>
</dbReference>
<dbReference type="PROSITE" id="PS00154">
    <property type="entry name" value="ATPASE_E1_E2"/>
    <property type="match status" value="1"/>
</dbReference>
<dbReference type="SUPFAM" id="SSF56784">
    <property type="entry name" value="HAD-like"/>
    <property type="match status" value="1"/>
</dbReference>
<dbReference type="AlphaFoldDB" id="A0A6N3CIF2"/>
<dbReference type="InterPro" id="IPR008250">
    <property type="entry name" value="ATPase_P-typ_transduc_dom_A_sf"/>
</dbReference>
<dbReference type="InterPro" id="IPR023299">
    <property type="entry name" value="ATPase_P-typ_cyto_dom_N"/>
</dbReference>
<evidence type="ECO:0000313" key="8">
    <source>
        <dbReference type="EMBL" id="VYU13043.1"/>
    </source>
</evidence>
<dbReference type="RefSeq" id="WP_421758087.1">
    <property type="nucleotide sequence ID" value="NZ_CACRTX010000008.1"/>
</dbReference>
<comment type="subcellular location">
    <subcellularLocation>
        <location evidence="1">Membrane</location>
        <topology evidence="1">Multi-pass membrane protein</topology>
    </subcellularLocation>
</comment>
<feature type="transmembrane region" description="Helical" evidence="6">
    <location>
        <begin position="743"/>
        <end position="763"/>
    </location>
</feature>
<feature type="transmembrane region" description="Helical" evidence="6">
    <location>
        <begin position="40"/>
        <end position="60"/>
    </location>
</feature>
<name>A0A6N3CIF2_ENTCA</name>
<evidence type="ECO:0000256" key="6">
    <source>
        <dbReference type="SAM" id="Phobius"/>
    </source>
</evidence>
<dbReference type="InterPro" id="IPR059000">
    <property type="entry name" value="ATPase_P-type_domA"/>
</dbReference>
<dbReference type="SUPFAM" id="SSF81653">
    <property type="entry name" value="Calcium ATPase, transduction domain A"/>
    <property type="match status" value="1"/>
</dbReference>
<dbReference type="Gene3D" id="3.40.50.1000">
    <property type="entry name" value="HAD superfamily/HAD-like"/>
    <property type="match status" value="1"/>
</dbReference>
<feature type="transmembrane region" description="Helical" evidence="6">
    <location>
        <begin position="256"/>
        <end position="277"/>
    </location>
</feature>
<dbReference type="PANTHER" id="PTHR42861">
    <property type="entry name" value="CALCIUM-TRANSPORTING ATPASE"/>
    <property type="match status" value="1"/>
</dbReference>
<feature type="transmembrane region" description="Helical" evidence="6">
    <location>
        <begin position="714"/>
        <end position="731"/>
    </location>
</feature>
<dbReference type="EMBL" id="CACRTX010000008">
    <property type="protein sequence ID" value="VYU13043.1"/>
    <property type="molecule type" value="Genomic_DNA"/>
</dbReference>
<dbReference type="SFLD" id="SFLDF00027">
    <property type="entry name" value="p-type_atpase"/>
    <property type="match status" value="1"/>
</dbReference>
<dbReference type="Gene3D" id="3.40.1110.10">
    <property type="entry name" value="Calcium-transporting ATPase, cytoplasmic domain N"/>
    <property type="match status" value="1"/>
</dbReference>
<feature type="transmembrane region" description="Helical" evidence="6">
    <location>
        <begin position="592"/>
        <end position="614"/>
    </location>
</feature>
<keyword evidence="3" id="KW-1278">Translocase</keyword>
<dbReference type="GO" id="GO:0016887">
    <property type="term" value="F:ATP hydrolysis activity"/>
    <property type="evidence" value="ECO:0007669"/>
    <property type="project" value="InterPro"/>
</dbReference>
<evidence type="ECO:0000256" key="3">
    <source>
        <dbReference type="ARBA" id="ARBA00022967"/>
    </source>
</evidence>
<feature type="transmembrane region" description="Helical" evidence="6">
    <location>
        <begin position="66"/>
        <end position="84"/>
    </location>
</feature>
<feature type="transmembrane region" description="Helical" evidence="6">
    <location>
        <begin position="686"/>
        <end position="702"/>
    </location>
</feature>